<name>A0AAN9UA59_9PEZI</name>
<dbReference type="EMBL" id="JAKJXP020000125">
    <property type="protein sequence ID" value="KAK7744037.1"/>
    <property type="molecule type" value="Genomic_DNA"/>
</dbReference>
<feature type="compositionally biased region" description="Basic and acidic residues" evidence="1">
    <location>
        <begin position="11"/>
        <end position="25"/>
    </location>
</feature>
<evidence type="ECO:0000313" key="2">
    <source>
        <dbReference type="EMBL" id="KAK7744037.1"/>
    </source>
</evidence>
<organism evidence="2 3">
    <name type="scientific">Diatrype stigma</name>
    <dbReference type="NCBI Taxonomy" id="117547"/>
    <lineage>
        <taxon>Eukaryota</taxon>
        <taxon>Fungi</taxon>
        <taxon>Dikarya</taxon>
        <taxon>Ascomycota</taxon>
        <taxon>Pezizomycotina</taxon>
        <taxon>Sordariomycetes</taxon>
        <taxon>Xylariomycetidae</taxon>
        <taxon>Xylariales</taxon>
        <taxon>Diatrypaceae</taxon>
        <taxon>Diatrype</taxon>
    </lineage>
</organism>
<protein>
    <submittedName>
        <fullName evidence="2">Uncharacterized protein</fullName>
    </submittedName>
</protein>
<evidence type="ECO:0000256" key="1">
    <source>
        <dbReference type="SAM" id="MobiDB-lite"/>
    </source>
</evidence>
<evidence type="ECO:0000313" key="3">
    <source>
        <dbReference type="Proteomes" id="UP001320420"/>
    </source>
</evidence>
<accession>A0AAN9UA59</accession>
<gene>
    <name evidence="2" type="ORF">SLS62_010337</name>
</gene>
<feature type="region of interest" description="Disordered" evidence="1">
    <location>
        <begin position="1"/>
        <end position="25"/>
    </location>
</feature>
<comment type="caution">
    <text evidence="2">The sequence shown here is derived from an EMBL/GenBank/DDBJ whole genome shotgun (WGS) entry which is preliminary data.</text>
</comment>
<reference evidence="2 3" key="1">
    <citation type="submission" date="2024-02" db="EMBL/GenBank/DDBJ databases">
        <title>De novo assembly and annotation of 12 fungi associated with fruit tree decline syndrome in Ontario, Canada.</title>
        <authorList>
            <person name="Sulman M."/>
            <person name="Ellouze W."/>
            <person name="Ilyukhin E."/>
        </authorList>
    </citation>
    <scope>NUCLEOTIDE SEQUENCE [LARGE SCALE GENOMIC DNA]</scope>
    <source>
        <strain evidence="2 3">M11/M66-122</strain>
    </source>
</reference>
<sequence length="69" mass="7514">MTQATLGEPADVARGDGRVRLDQLNDQALDKGRRRVLLPSAPSAEDEGRVEVAELVQEGVTRACRAWNV</sequence>
<dbReference type="AlphaFoldDB" id="A0AAN9UA59"/>
<dbReference type="Proteomes" id="UP001320420">
    <property type="component" value="Unassembled WGS sequence"/>
</dbReference>
<keyword evidence="3" id="KW-1185">Reference proteome</keyword>
<proteinExistence type="predicted"/>